<reference evidence="1 2" key="1">
    <citation type="journal article" date="2013" name="Genome Biol. Evol.">
        <title>Genomes of Stigonematalean cyanobacteria (subsection V) and the evolution of oxygenic photosynthesis from prokaryotes to plastids.</title>
        <authorList>
            <person name="Dagan T."/>
            <person name="Roettger M."/>
            <person name="Stucken K."/>
            <person name="Landan G."/>
            <person name="Koch R."/>
            <person name="Major P."/>
            <person name="Gould S.B."/>
            <person name="Goremykin V.V."/>
            <person name="Rippka R."/>
            <person name="Tandeau de Marsac N."/>
            <person name="Gugger M."/>
            <person name="Lockhart P.J."/>
            <person name="Allen J.F."/>
            <person name="Brune I."/>
            <person name="Maus I."/>
            <person name="Puhler A."/>
            <person name="Martin W.F."/>
        </authorList>
    </citation>
    <scope>NUCLEOTIDE SEQUENCE [LARGE SCALE GENOMIC DNA]</scope>
    <source>
        <strain evidence="1 2">PCC 7110</strain>
    </source>
</reference>
<name>A0A139WZT5_9CYAN</name>
<evidence type="ECO:0000313" key="1">
    <source>
        <dbReference type="EMBL" id="KYC37961.1"/>
    </source>
</evidence>
<protein>
    <recommendedName>
        <fullName evidence="3">Filamentous haemagglutinin FhaB/tRNA nuclease CdiA-like TPS domain-containing protein</fullName>
    </recommendedName>
</protein>
<dbReference type="InterPro" id="IPR011050">
    <property type="entry name" value="Pectin_lyase_fold/virulence"/>
</dbReference>
<sequence length="1833" mass="177227">YKGANGNGGNIILTTGSVSLTNGVQLSASTFGKGDAGSVLVQAKDSVSVAGNSYIFSTVESQGVGKGGDVNISAATLSLKDGAQLGTFVREASSNQTAGQGQAGNVNVNVTGEVTITGRKNGASGIFSTLGTGAIGKAGNINVTSGSVSLTDGAQLSASTFGKGDAGSVLVQAKDSVSVAGNSYIFSTVESQGVGKGGDVNISAATLSLKDGAQLGTFVREASSNQTAGQGQAGNVNVNVTGEVTITGRKNGASGIFSTLETGAIGKAGNINVTSGSVSLTDGARLTASTSGKGDAGSILVQAKDSVSVADSIIFSIVESQGVGKGGDVNINGATLSLKNGAQLSTSVREASSNQTAGQGQAGNVNVNVTGEVTIAGRKNGSSSGIFSFLGSGAIGKGGNINVTSDSVSLTDGAVLIASTFGKGDAGSVLVQAKDSVSVAGNSSIFSDVESQGVGKGGDINIRAATLSLKDGAQLSTSVRAASSNQPPREAQAGNVNVNVTGSVTIAGRKNGFSSGIFSFLGSGAIGKGGNINVTSDSVSLTDGARLSASTSGQGDAGSVLVQAKDSVSAADSTISSTVENGAVGKGGDVNISAATLSLKDGAQLGTFVRGASSNQTGGQGQAGNVNVNVTGAVTIAGRKNGASGIFSYLGTGAIGKGGNINVTSGSVSLTDGAQLSASTFGKGDAGSVLVQAKDSVSVAGNSYIFSRLGSGAIGKGGNINVTSGSVSLTDGAQLSASTSGQGDAGSILVQAKDSVSVGGNSIIFSIVGNGAVGKGGDVNINGATLSLKDGAQLGTFVREASSNQSAGQGQAGNANVNVTGAVTIAGGKNRASGIFSYLGSGAIGKGGNINVTSGSVSLTDGARLNASTSGQGDAGSVLVQAKDSVFVADSTIFSNVGSQAVGKGGDINISAATLFLKGGAQLSTSVLGSSSNPSLRQAQAGNVNVNVTGSVTIAGVKDGLPSGISSDLGSGASGKGGNINVTSGSVSLTDGARLTASTSGKGDAGSISVQAKDSVSVVNNSYIFSNVGNGAVGKGGDVNISAATLSLNDGAQVSTSVRGASSNQSAGQGQAGNVNVNVTGVVTIAGRKNGASGIFSNLGSGAIGKGGNINVTSGSVSLTDGAYLSTITSGKGDAGSVLVQAKDSVSAADSNIFSNVASQGVGKGGDININGATLSLKDGAQLSTSVLGASSNPSPKQGQAGNVNVNVTGAVTIAGVKERLPSGISTFLGSGAIGKGGNINLTSGSVSLTDGAVLIASTSGQGDAGSISVQAKDSVFVADSNIFSNVASQGVGKGGDININGATLFLKNDAQLSTRVSGASSNQSAGQGQAGNVNVNVTGAVTIAGVKNGDRSGIFSTLGSGAIGQGGNINVTSGSVSLTDGARLIASTFGKGDAGSVLVQAKDSVSVAGNSYIFSNVESQGVGKGGDVNISAATLSLKDGAQLSTSVREASFNRIAGQGQAGNVNVNVTGAVTIAGENNGASGIFSYLGSGAIGKGGNINVTSGSVSLTDDAQLSASTSGKGDAGSVLVQAKDSVSAASNSYIFTSVESQGVGKGGDINISAATLSLKDGAELGTFVRQASFNQSAGQGQAGNVNVNVTGAVTIAGRKNGASGIVSTLGSGAIGKGGNINITSGSVSLTDGAQLTASTSGKGDAGKIQINATDYVNVSGFSAIANPEAVSGLFVRSLSSGAAGDIEVTAPQIRLDNSATFIAESASGNGGNITLQVRDLLLLRRGSQISTTAGTARLGGDGGNISINSKYIIAIPEEDSNITANAFQGRGGNVQINSQGIFGIESRPRRTEKSDITASSDLGVAGAVNLIAPDNNAIVNRAC</sequence>
<dbReference type="Proteomes" id="UP000076925">
    <property type="component" value="Unassembled WGS sequence"/>
</dbReference>
<proteinExistence type="predicted"/>
<keyword evidence="2" id="KW-1185">Reference proteome</keyword>
<dbReference type="STRING" id="128403.WA1_05575"/>
<organism evidence="1 2">
    <name type="scientific">Scytonema hofmannii PCC 7110</name>
    <dbReference type="NCBI Taxonomy" id="128403"/>
    <lineage>
        <taxon>Bacteria</taxon>
        <taxon>Bacillati</taxon>
        <taxon>Cyanobacteriota</taxon>
        <taxon>Cyanophyceae</taxon>
        <taxon>Nostocales</taxon>
        <taxon>Scytonemataceae</taxon>
        <taxon>Scytonema</taxon>
    </lineage>
</organism>
<dbReference type="RefSeq" id="WP_201789068.1">
    <property type="nucleotide sequence ID" value="NZ_KQ976354.1"/>
</dbReference>
<evidence type="ECO:0000313" key="2">
    <source>
        <dbReference type="Proteomes" id="UP000076925"/>
    </source>
</evidence>
<dbReference type="Gene3D" id="2.160.20.10">
    <property type="entry name" value="Single-stranded right-handed beta-helix, Pectin lyase-like"/>
    <property type="match status" value="5"/>
</dbReference>
<evidence type="ECO:0008006" key="3">
    <source>
        <dbReference type="Google" id="ProtNLM"/>
    </source>
</evidence>
<feature type="non-terminal residue" evidence="1">
    <location>
        <position position="1"/>
    </location>
</feature>
<comment type="caution">
    <text evidence="1">The sequence shown here is derived from an EMBL/GenBank/DDBJ whole genome shotgun (WGS) entry which is preliminary data.</text>
</comment>
<dbReference type="EMBL" id="ANNX02000045">
    <property type="protein sequence ID" value="KYC37961.1"/>
    <property type="molecule type" value="Genomic_DNA"/>
</dbReference>
<dbReference type="InterPro" id="IPR012334">
    <property type="entry name" value="Pectin_lyas_fold"/>
</dbReference>
<dbReference type="SUPFAM" id="SSF51126">
    <property type="entry name" value="Pectin lyase-like"/>
    <property type="match status" value="14"/>
</dbReference>
<gene>
    <name evidence="1" type="ORF">WA1_05575</name>
</gene>
<accession>A0A139WZT5</accession>